<comment type="caution">
    <text evidence="6">The sequence shown here is derived from an EMBL/GenBank/DDBJ whole genome shotgun (WGS) entry which is preliminary data.</text>
</comment>
<evidence type="ECO:0000313" key="6">
    <source>
        <dbReference type="EMBL" id="KAK5941107.1"/>
    </source>
</evidence>
<evidence type="ECO:0000259" key="5">
    <source>
        <dbReference type="PROSITE" id="PS51767"/>
    </source>
</evidence>
<feature type="transmembrane region" description="Helical" evidence="3">
    <location>
        <begin position="422"/>
        <end position="444"/>
    </location>
</feature>
<evidence type="ECO:0000313" key="7">
    <source>
        <dbReference type="Proteomes" id="UP001334248"/>
    </source>
</evidence>
<evidence type="ECO:0000256" key="3">
    <source>
        <dbReference type="SAM" id="Phobius"/>
    </source>
</evidence>
<dbReference type="GeneID" id="89999833"/>
<feature type="region of interest" description="Disordered" evidence="2">
    <location>
        <begin position="486"/>
        <end position="507"/>
    </location>
</feature>
<dbReference type="EMBL" id="JAVHJV010000007">
    <property type="protein sequence ID" value="KAK5941107.1"/>
    <property type="molecule type" value="Genomic_DNA"/>
</dbReference>
<feature type="compositionally biased region" description="Basic and acidic residues" evidence="2">
    <location>
        <begin position="486"/>
        <end position="498"/>
    </location>
</feature>
<protein>
    <recommendedName>
        <fullName evidence="5">Peptidase A1 domain-containing protein</fullName>
    </recommendedName>
</protein>
<keyword evidence="3" id="KW-0812">Transmembrane</keyword>
<keyword evidence="1" id="KW-0175">Coiled coil</keyword>
<dbReference type="RefSeq" id="XP_064729197.1">
    <property type="nucleotide sequence ID" value="XM_064874797.1"/>
</dbReference>
<evidence type="ECO:0000256" key="1">
    <source>
        <dbReference type="SAM" id="Coils"/>
    </source>
</evidence>
<dbReference type="SUPFAM" id="SSF50630">
    <property type="entry name" value="Acid proteases"/>
    <property type="match status" value="1"/>
</dbReference>
<feature type="region of interest" description="Disordered" evidence="2">
    <location>
        <begin position="538"/>
        <end position="609"/>
    </location>
</feature>
<feature type="domain" description="Peptidase A1" evidence="5">
    <location>
        <begin position="47"/>
        <end position="386"/>
    </location>
</feature>
<evidence type="ECO:0000256" key="2">
    <source>
        <dbReference type="SAM" id="MobiDB-lite"/>
    </source>
</evidence>
<feature type="coiled-coil region" evidence="1">
    <location>
        <begin position="897"/>
        <end position="962"/>
    </location>
</feature>
<dbReference type="Proteomes" id="UP001334248">
    <property type="component" value="Unassembled WGS sequence"/>
</dbReference>
<dbReference type="Gene3D" id="2.40.70.10">
    <property type="entry name" value="Acid Proteases"/>
    <property type="match status" value="2"/>
</dbReference>
<feature type="region of interest" description="Disordered" evidence="2">
    <location>
        <begin position="826"/>
        <end position="853"/>
    </location>
</feature>
<feature type="region of interest" description="Disordered" evidence="2">
    <location>
        <begin position="717"/>
        <end position="810"/>
    </location>
</feature>
<feature type="compositionally biased region" description="Polar residues" evidence="2">
    <location>
        <begin position="568"/>
        <end position="577"/>
    </location>
</feature>
<dbReference type="InterPro" id="IPR021109">
    <property type="entry name" value="Peptidase_aspartic_dom_sf"/>
</dbReference>
<feature type="chain" id="PRO_5046222879" description="Peptidase A1 domain-containing protein" evidence="4">
    <location>
        <begin position="20"/>
        <end position="1393"/>
    </location>
</feature>
<name>A0ABR0RLA4_9EURO</name>
<keyword evidence="3" id="KW-0472">Membrane</keyword>
<gene>
    <name evidence="6" type="ORF">PMZ80_006384</name>
</gene>
<organism evidence="6 7">
    <name type="scientific">Knufia obscura</name>
    <dbReference type="NCBI Taxonomy" id="1635080"/>
    <lineage>
        <taxon>Eukaryota</taxon>
        <taxon>Fungi</taxon>
        <taxon>Dikarya</taxon>
        <taxon>Ascomycota</taxon>
        <taxon>Pezizomycotina</taxon>
        <taxon>Eurotiomycetes</taxon>
        <taxon>Chaetothyriomycetidae</taxon>
        <taxon>Chaetothyriales</taxon>
        <taxon>Trichomeriaceae</taxon>
        <taxon>Knufia</taxon>
    </lineage>
</organism>
<feature type="region of interest" description="Disordered" evidence="2">
    <location>
        <begin position="1349"/>
        <end position="1393"/>
    </location>
</feature>
<sequence>MPSLQHIVCLALAASVVKAANDTCPLNWVFIDIHYRAVDSRPDTFSYGLFIGAGANSQNQSLWPAITYNETRLASNEFCRTGSTSTCQDPRFAHGHFGADSSSSWQETPQYVSHDAEEGAMDSDVNLTYGQESLNLFTHYMDPSPATKYVVENHPVTVLSDYTSDQDPFFNSGSLGLGTSSTLLKQLVDIGKIGRKVVGLYLGTAYPRAGGSQNGSMVLGGYDAGRIDGDVHEYPQADILDARASPFKVHVKQMSVVTQDGSSIGLVIDEGFDGYISTSQYALELPQPVLSRLSTALRGSPANDAENVLQLAEPFAGNVTITLGDGYEITYPSEWVSNASNITPFSADTLSSNDTADEARPLVFGTAFLHHLYMTIDYDAATFSLANARMYNNYVQPRSLCPDTLPIALGPPKMNRFIRTGMIGAILGGIIGGVGLFWLMFFCTRKHLQHKQSKEAISKMEGGGVMPAKSSLRTRTKRGLVQFVSAKDKKGAQRDNAKRVSFTDSDSSSLKGVTVTIVEDGNDANQGIEMSNIKHNHIRQPGASQSSPVSPITPHKLSDADTLKDNPQPKSSTQHTTVEPPLPTPDRFTNPYAPSPLQTPLALETPRTGNPLLGNYRGFFNYADDDDSDIESRYQRGHRRTPSDQLRQQLGLTIDTGAKVAKRNSVTEIATPRSMAPRQKPAPLPIKVFSNQRPRPATFVKSEADYVKRNPVRALFGKASDSSGGMSRPSALRKMFPPPSSKQVEANASAGYEDVSAPAQRETLSPPPDLSYPQSAPTTPPPPTDNRSRSPRTSPRRRSASVNDMSARFDTLNVLERTPYTRKLEASDLEESPDQDERLSAQQAPLNNGHNTHEPFSNIVRWAETTATATKQHNPTSTPIPTATEDEPQSDAIATTLRLLNAINEKLDRQAQEFNEKLDRQSREFKNVVKENDELKQRLEQVEAASKSAEEVSNERTKLVQKVEDIARGMTQLEGLVKSLQTASNTHATAHTFNATTASSSQGNANTAAQSATQNGTALQTISQGVASLGASLNQHLTDQGVVWNRVDDKVNEQDTKLDLVLSACKLLLTYFGDLATHEHGKTNFLQDMGTILGQVSADTGSAALRKAASSVIAQMKMLEASATNCRNELLSAAAAHDDTASRLERLVRCVDAEKKLREDKVKSDTEKVEEQVQGLKKEVSKTACAVSSLTTVFNTSIVAVSAQLATKSEDEGLGSPPPTPVIETHSAPEPLSFNAVAIFKLPTGSYSSNTDEVPLRPRHVVATASNISSVMKSTSSKHLEKLGVTDGTFELVKIQVVPRTACADEDLTFTNNMAYRVWYKKFMANNQGGLCRLELEYHWVGGVTESTKSPAKRLKRSHEEATPLAQGISLGTKQWSDAKPTYSKMKEARGQA</sequence>
<proteinExistence type="predicted"/>
<keyword evidence="3" id="KW-1133">Transmembrane helix</keyword>
<dbReference type="InterPro" id="IPR033121">
    <property type="entry name" value="PEPTIDASE_A1"/>
</dbReference>
<reference evidence="6 7" key="1">
    <citation type="journal article" date="2023" name="Res Sq">
        <title>Genomic and morphological characterization of Knufia obscura isolated from the Mars 2020 spacecraft assembly facility.</title>
        <authorList>
            <person name="Chander A.M."/>
            <person name="Teixeira M.M."/>
            <person name="Singh N.K."/>
            <person name="Williams M.P."/>
            <person name="Parker C.W."/>
            <person name="Leo P."/>
            <person name="Stajich J.E."/>
            <person name="Torok T."/>
            <person name="Tighe S."/>
            <person name="Mason C.E."/>
            <person name="Venkateswaran K."/>
        </authorList>
    </citation>
    <scope>NUCLEOTIDE SEQUENCE [LARGE SCALE GENOMIC DNA]</scope>
    <source>
        <strain evidence="6 7">CCFEE 5817</strain>
    </source>
</reference>
<feature type="signal peptide" evidence="4">
    <location>
        <begin position="1"/>
        <end position="19"/>
    </location>
</feature>
<keyword evidence="4" id="KW-0732">Signal</keyword>
<keyword evidence="7" id="KW-1185">Reference proteome</keyword>
<dbReference type="Pfam" id="PF00026">
    <property type="entry name" value="Asp"/>
    <property type="match status" value="1"/>
</dbReference>
<evidence type="ECO:0000256" key="4">
    <source>
        <dbReference type="SAM" id="SignalP"/>
    </source>
</evidence>
<accession>A0ABR0RLA4</accession>
<feature type="compositionally biased region" description="Polar residues" evidence="2">
    <location>
        <begin position="840"/>
        <end position="850"/>
    </location>
</feature>
<dbReference type="PROSITE" id="PS51767">
    <property type="entry name" value="PEPTIDASE_A1"/>
    <property type="match status" value="1"/>
</dbReference>